<dbReference type="SMART" id="SM00867">
    <property type="entry name" value="YceI"/>
    <property type="match status" value="1"/>
</dbReference>
<feature type="signal peptide" evidence="1">
    <location>
        <begin position="1"/>
        <end position="22"/>
    </location>
</feature>
<dbReference type="STRING" id="1117707.VQ7734_04077"/>
<sequence>MKKTLIAAGLALSASLSFGAAAADYVIDTEGGHASINFEVSHLGYSHIIGRFNTFEGTFSYDPKNIEASEVHVKVDTSSLDSNHAERDKHLRSGDFINTSKFPSAEFTSTKVIDKGQGNFTIEGNLNLYGKTKPISIDAHFIGAGKDPWGGERAGFEGKTRLTMADFGIKARGIVQYVDMNLQVEGIKK</sequence>
<evidence type="ECO:0000259" key="2">
    <source>
        <dbReference type="SMART" id="SM00867"/>
    </source>
</evidence>
<proteinExistence type="predicted"/>
<feature type="chain" id="PRO_5012252473" description="Lipid/polyisoprenoid-binding YceI-like domain-containing protein" evidence="1">
    <location>
        <begin position="23"/>
        <end position="189"/>
    </location>
</feature>
<accession>A0A1M7Z0W0</accession>
<dbReference type="SUPFAM" id="SSF101874">
    <property type="entry name" value="YceI-like"/>
    <property type="match status" value="1"/>
</dbReference>
<dbReference type="PANTHER" id="PTHR34406:SF1">
    <property type="entry name" value="PROTEIN YCEI"/>
    <property type="match status" value="1"/>
</dbReference>
<protein>
    <recommendedName>
        <fullName evidence="2">Lipid/polyisoprenoid-binding YceI-like domain-containing protein</fullName>
    </recommendedName>
</protein>
<dbReference type="Proteomes" id="UP000184600">
    <property type="component" value="Unassembled WGS sequence"/>
</dbReference>
<dbReference type="InterPro" id="IPR007372">
    <property type="entry name" value="Lipid/polyisoprenoid-bd_YceI"/>
</dbReference>
<dbReference type="InterPro" id="IPR036761">
    <property type="entry name" value="TTHA0802/YceI-like_sf"/>
</dbReference>
<organism evidence="3 4">
    <name type="scientific">Vibrio quintilis</name>
    <dbReference type="NCBI Taxonomy" id="1117707"/>
    <lineage>
        <taxon>Bacteria</taxon>
        <taxon>Pseudomonadati</taxon>
        <taxon>Pseudomonadota</taxon>
        <taxon>Gammaproteobacteria</taxon>
        <taxon>Vibrionales</taxon>
        <taxon>Vibrionaceae</taxon>
        <taxon>Vibrio</taxon>
    </lineage>
</organism>
<name>A0A1M7Z0W0_9VIBR</name>
<keyword evidence="1" id="KW-0732">Signal</keyword>
<dbReference type="AlphaFoldDB" id="A0A1M7Z0W0"/>
<dbReference type="Pfam" id="PF04264">
    <property type="entry name" value="YceI"/>
    <property type="match status" value="1"/>
</dbReference>
<dbReference type="OrthoDB" id="9811006at2"/>
<dbReference type="EMBL" id="FRFG01000060">
    <property type="protein sequence ID" value="SHO58306.1"/>
    <property type="molecule type" value="Genomic_DNA"/>
</dbReference>
<dbReference type="Gene3D" id="2.40.128.110">
    <property type="entry name" value="Lipid/polyisoprenoid-binding, YceI-like"/>
    <property type="match status" value="1"/>
</dbReference>
<keyword evidence="4" id="KW-1185">Reference proteome</keyword>
<evidence type="ECO:0000313" key="4">
    <source>
        <dbReference type="Proteomes" id="UP000184600"/>
    </source>
</evidence>
<dbReference type="RefSeq" id="WP_073585750.1">
    <property type="nucleotide sequence ID" value="NZ_AP024898.1"/>
</dbReference>
<evidence type="ECO:0000256" key="1">
    <source>
        <dbReference type="SAM" id="SignalP"/>
    </source>
</evidence>
<gene>
    <name evidence="3" type="ORF">VQ7734_04077</name>
</gene>
<reference evidence="4" key="1">
    <citation type="submission" date="2016-12" db="EMBL/GenBank/DDBJ databases">
        <authorList>
            <person name="Rodrigo-Torres L."/>
            <person name="Arahal R.D."/>
            <person name="Lucena T."/>
        </authorList>
    </citation>
    <scope>NUCLEOTIDE SEQUENCE [LARGE SCALE GENOMIC DNA]</scope>
</reference>
<dbReference type="PANTHER" id="PTHR34406">
    <property type="entry name" value="PROTEIN YCEI"/>
    <property type="match status" value="1"/>
</dbReference>
<feature type="domain" description="Lipid/polyisoprenoid-binding YceI-like" evidence="2">
    <location>
        <begin position="24"/>
        <end position="187"/>
    </location>
</feature>
<evidence type="ECO:0000313" key="3">
    <source>
        <dbReference type="EMBL" id="SHO58306.1"/>
    </source>
</evidence>
<dbReference type="NCBIfam" id="NF002994">
    <property type="entry name" value="PRK03757.1"/>
    <property type="match status" value="1"/>
</dbReference>